<feature type="compositionally biased region" description="Low complexity" evidence="1">
    <location>
        <begin position="318"/>
        <end position="338"/>
    </location>
</feature>
<feature type="compositionally biased region" description="Basic residues" evidence="1">
    <location>
        <begin position="236"/>
        <end position="254"/>
    </location>
</feature>
<dbReference type="GO" id="GO:0008242">
    <property type="term" value="F:omega peptidase activity"/>
    <property type="evidence" value="ECO:0007669"/>
    <property type="project" value="UniProtKB-EC"/>
</dbReference>
<organism evidence="2">
    <name type="scientific">uncultured Thermomicrobiales bacterium</name>
    <dbReference type="NCBI Taxonomy" id="1645740"/>
    <lineage>
        <taxon>Bacteria</taxon>
        <taxon>Pseudomonadati</taxon>
        <taxon>Thermomicrobiota</taxon>
        <taxon>Thermomicrobia</taxon>
        <taxon>Thermomicrobiales</taxon>
        <taxon>environmental samples</taxon>
    </lineage>
</organism>
<feature type="compositionally biased region" description="Basic and acidic residues" evidence="1">
    <location>
        <begin position="531"/>
        <end position="547"/>
    </location>
</feature>
<feature type="compositionally biased region" description="Low complexity" evidence="1">
    <location>
        <begin position="144"/>
        <end position="153"/>
    </location>
</feature>
<reference evidence="2" key="1">
    <citation type="submission" date="2020-02" db="EMBL/GenBank/DDBJ databases">
        <authorList>
            <person name="Meier V. D."/>
        </authorList>
    </citation>
    <scope>NUCLEOTIDE SEQUENCE</scope>
    <source>
        <strain evidence="2">AVDCRST_MAG19</strain>
    </source>
</reference>
<accession>A0A6J4VJD1</accession>
<feature type="compositionally biased region" description="Basic and acidic residues" evidence="1">
    <location>
        <begin position="1"/>
        <end position="10"/>
    </location>
</feature>
<dbReference type="EMBL" id="CADCWL010000209">
    <property type="protein sequence ID" value="CAA9579656.1"/>
    <property type="molecule type" value="Genomic_DNA"/>
</dbReference>
<protein>
    <submittedName>
        <fullName evidence="2">Acylamino-acid-releasing enzyme</fullName>
        <ecNumber evidence="2">3.4.19.1</ecNumber>
    </submittedName>
</protein>
<feature type="compositionally biased region" description="Basic residues" evidence="1">
    <location>
        <begin position="521"/>
        <end position="530"/>
    </location>
</feature>
<dbReference type="EC" id="3.4.19.1" evidence="2"/>
<name>A0A6J4VJD1_9BACT</name>
<evidence type="ECO:0000256" key="1">
    <source>
        <dbReference type="SAM" id="MobiDB-lite"/>
    </source>
</evidence>
<keyword evidence="2" id="KW-0378">Hydrolase</keyword>
<feature type="compositionally biased region" description="Basic and acidic residues" evidence="1">
    <location>
        <begin position="226"/>
        <end position="235"/>
    </location>
</feature>
<sequence length="676" mass="69479">GCATHDRAAGDGHGPIRPARAAGWPPTDAGGTGGPAAAGGPPPFARRARGRLRRGAAGDEGGAQGAGALDRARRRAGSAADRRHDARRQSALVAGRGAPPLLLRSGRAGGPGEEGGRRHRRRRVPPLPPPRRRRRGAAPRRADGVALDAGVVAGREDGGGAAARPGDAGGEAAQRGPGRRAGRRRGPEADPALGGRRRDGAGALPDPRRPPDLVVRLAPGWGGAGDPDHRVAGREHRLRRRRPLAGAARRRAVPARRPLPGPAPQPGRGRDRGGAGGGGVRQRPPRRPLRLGLDGAAGGGRAAEPPAGAPRSGGGAGPAPRGAGAARAADGGADARVGLRVRHRDGGADAVDAGREARRRERAGGHLLFGGRRAAGDGLDGRDDAGGGLCRRGWRRRGGGQLVRRGIPGPALPGRDGPLAEHGRGRDRGAADLPPGVRSGEALPARRRDPRRTVVAVGGPGLSRLARLGAAAGRPRVRRARSEPAGEHRLRLRLPEAPAGRCRGRRGAGPDLRRPGDGGAGHRRPGAARYRRLELGRLPDGLDDHPDGPLQGGGDGGWSGEHGLRPRPGRHPGDEPVALPRPAVRPSGPLLADIADPPRRQCADADVDPPRRRRRPRPPGAGDGVPPRAEDARRAGPLRPLPAGGARFQGAGAPDRPDAAGGRLVRPLAEGRGRRV</sequence>
<feature type="compositionally biased region" description="Low complexity" evidence="1">
    <location>
        <begin position="650"/>
        <end position="663"/>
    </location>
</feature>
<feature type="non-terminal residue" evidence="2">
    <location>
        <position position="676"/>
    </location>
</feature>
<dbReference type="AlphaFoldDB" id="A0A6J4VJD1"/>
<feature type="compositionally biased region" description="Gly residues" evidence="1">
    <location>
        <begin position="550"/>
        <end position="560"/>
    </location>
</feature>
<feature type="region of interest" description="Disordered" evidence="1">
    <location>
        <begin position="466"/>
        <end position="676"/>
    </location>
</feature>
<feature type="compositionally biased region" description="Low complexity" evidence="1">
    <location>
        <begin position="162"/>
        <end position="176"/>
    </location>
</feature>
<feature type="compositionally biased region" description="Basic and acidic residues" evidence="1">
    <location>
        <begin position="418"/>
        <end position="430"/>
    </location>
</feature>
<feature type="region of interest" description="Disordered" evidence="1">
    <location>
        <begin position="1"/>
        <end position="452"/>
    </location>
</feature>
<feature type="compositionally biased region" description="Basic and acidic residues" evidence="1">
    <location>
        <begin position="344"/>
        <end position="364"/>
    </location>
</feature>
<gene>
    <name evidence="2" type="ORF">AVDCRST_MAG19-3716</name>
</gene>
<feature type="non-terminal residue" evidence="2">
    <location>
        <position position="1"/>
    </location>
</feature>
<feature type="compositionally biased region" description="Basic residues" evidence="1">
    <location>
        <begin position="117"/>
        <end position="138"/>
    </location>
</feature>
<evidence type="ECO:0000313" key="2">
    <source>
        <dbReference type="EMBL" id="CAA9579656.1"/>
    </source>
</evidence>
<proteinExistence type="predicted"/>
<feature type="compositionally biased region" description="Basic and acidic residues" evidence="1">
    <location>
        <begin position="196"/>
        <end position="211"/>
    </location>
</feature>
<feature type="compositionally biased region" description="Basic and acidic residues" evidence="1">
    <location>
        <begin position="480"/>
        <end position="489"/>
    </location>
</feature>